<dbReference type="EMBL" id="CAEKKB010000007">
    <property type="protein sequence ID" value="CAB4316312.1"/>
    <property type="molecule type" value="Genomic_DNA"/>
</dbReference>
<evidence type="ECO:0000313" key="4">
    <source>
        <dbReference type="Proteomes" id="UP000507245"/>
    </source>
</evidence>
<proteinExistence type="predicted"/>
<sequence>MAFTIYSKVPLSYCSCAFLRPQDGGKYNRLGAQDLESVKSGYHWIIGNIKRAQPNKIESSHQVDKQVWKCIWECKTLPKIKLFMWHAVHGIVPTFASLFKGKLSPSPLCPLCHDFPESVEHVLFLCPWARKVWYASSLSFKPDDQAFSLLDRWILTISCCSIFSSLEKQWILSHASILCWSIWKARCSFTYDHHCAGLPNPDVVARLASQDTSEFLATCSPEKGVSFPSSEEHVPRPTARYIKANCDGSWDHALKVSSSGVVLRNHDGEVVGGKANLFQALSADQAEGQALLDGLSLAKDNGFLKIIMETGSKVCFSAAKDVLSSVKWLSFFHAIKDLRASFESLQWSWVPREANQAADWVASQVKRGLCAEAWVNRPPTAQVFILSRDGLPCPPTTATQP</sequence>
<dbReference type="PANTHER" id="PTHR47074">
    <property type="entry name" value="BNAC02G40300D PROTEIN"/>
    <property type="match status" value="1"/>
</dbReference>
<evidence type="ECO:0000313" key="3">
    <source>
        <dbReference type="EMBL" id="CAB4316312.1"/>
    </source>
</evidence>
<dbReference type="GO" id="GO:0004523">
    <property type="term" value="F:RNA-DNA hybrid ribonuclease activity"/>
    <property type="evidence" value="ECO:0007669"/>
    <property type="project" value="InterPro"/>
</dbReference>
<dbReference type="InterPro" id="IPR044730">
    <property type="entry name" value="RNase_H-like_dom_plant"/>
</dbReference>
<keyword evidence="4" id="KW-1185">Reference proteome</keyword>
<dbReference type="GO" id="GO:0003676">
    <property type="term" value="F:nucleic acid binding"/>
    <property type="evidence" value="ECO:0007669"/>
    <property type="project" value="InterPro"/>
</dbReference>
<evidence type="ECO:0000259" key="2">
    <source>
        <dbReference type="Pfam" id="PF13966"/>
    </source>
</evidence>
<dbReference type="InterPro" id="IPR012337">
    <property type="entry name" value="RNaseH-like_sf"/>
</dbReference>
<evidence type="ECO:0000259" key="1">
    <source>
        <dbReference type="Pfam" id="PF13456"/>
    </source>
</evidence>
<dbReference type="Proteomes" id="UP000507245">
    <property type="component" value="Unassembled WGS sequence"/>
</dbReference>
<reference evidence="4" key="1">
    <citation type="journal article" date="2020" name="Genome Biol.">
        <title>Gamete binning: chromosome-level and haplotype-resolved genome assembly enabled by high-throughput single-cell sequencing of gamete genomes.</title>
        <authorList>
            <person name="Campoy J.A."/>
            <person name="Sun H."/>
            <person name="Goel M."/>
            <person name="Jiao W.-B."/>
            <person name="Folz-Donahue K."/>
            <person name="Wang N."/>
            <person name="Rubio M."/>
            <person name="Liu C."/>
            <person name="Kukat C."/>
            <person name="Ruiz D."/>
            <person name="Huettel B."/>
            <person name="Schneeberger K."/>
        </authorList>
    </citation>
    <scope>NUCLEOTIDE SEQUENCE [LARGE SCALE GENOMIC DNA]</scope>
    <source>
        <strain evidence="4">cv. Rojo Pasion</strain>
    </source>
</reference>
<dbReference type="InterPro" id="IPR052929">
    <property type="entry name" value="RNase_H-like_EbsB-rel"/>
</dbReference>
<dbReference type="PANTHER" id="PTHR47074:SF73">
    <property type="entry name" value="OS04G0448401 PROTEIN"/>
    <property type="match status" value="1"/>
</dbReference>
<dbReference type="CDD" id="cd06222">
    <property type="entry name" value="RNase_H_like"/>
    <property type="match status" value="1"/>
</dbReference>
<feature type="domain" description="RNase H type-1" evidence="1">
    <location>
        <begin position="245"/>
        <end position="364"/>
    </location>
</feature>
<organism evidence="3 4">
    <name type="scientific">Prunus armeniaca</name>
    <name type="common">Apricot</name>
    <name type="synonym">Armeniaca vulgaris</name>
    <dbReference type="NCBI Taxonomy" id="36596"/>
    <lineage>
        <taxon>Eukaryota</taxon>
        <taxon>Viridiplantae</taxon>
        <taxon>Streptophyta</taxon>
        <taxon>Embryophyta</taxon>
        <taxon>Tracheophyta</taxon>
        <taxon>Spermatophyta</taxon>
        <taxon>Magnoliopsida</taxon>
        <taxon>eudicotyledons</taxon>
        <taxon>Gunneridae</taxon>
        <taxon>Pentapetalae</taxon>
        <taxon>rosids</taxon>
        <taxon>fabids</taxon>
        <taxon>Rosales</taxon>
        <taxon>Rosaceae</taxon>
        <taxon>Amygdaloideae</taxon>
        <taxon>Amygdaleae</taxon>
        <taxon>Prunus</taxon>
    </lineage>
</organism>
<dbReference type="SUPFAM" id="SSF53098">
    <property type="entry name" value="Ribonuclease H-like"/>
    <property type="match status" value="1"/>
</dbReference>
<dbReference type="OrthoDB" id="1166575at2759"/>
<dbReference type="InterPro" id="IPR002156">
    <property type="entry name" value="RNaseH_domain"/>
</dbReference>
<evidence type="ECO:0008006" key="5">
    <source>
        <dbReference type="Google" id="ProtNLM"/>
    </source>
</evidence>
<gene>
    <name evidence="3" type="ORF">ORAREDHAP_LOCUS41385</name>
</gene>
<dbReference type="Pfam" id="PF13966">
    <property type="entry name" value="zf-RVT"/>
    <property type="match status" value="1"/>
</dbReference>
<dbReference type="InterPro" id="IPR036397">
    <property type="entry name" value="RNaseH_sf"/>
</dbReference>
<feature type="domain" description="Reverse transcriptase zinc-binding" evidence="2">
    <location>
        <begin position="61"/>
        <end position="133"/>
    </location>
</feature>
<dbReference type="Gene3D" id="3.30.420.10">
    <property type="entry name" value="Ribonuclease H-like superfamily/Ribonuclease H"/>
    <property type="match status" value="1"/>
</dbReference>
<dbReference type="InterPro" id="IPR026960">
    <property type="entry name" value="RVT-Znf"/>
</dbReference>
<name>A0A6J5XVM7_PRUAR</name>
<dbReference type="Pfam" id="PF13456">
    <property type="entry name" value="RVT_3"/>
    <property type="match status" value="1"/>
</dbReference>
<protein>
    <recommendedName>
        <fullName evidence="5">RNase H type-1 domain-containing protein</fullName>
    </recommendedName>
</protein>
<accession>A0A6J5XVM7</accession>
<dbReference type="AlphaFoldDB" id="A0A6J5XVM7"/>